<evidence type="ECO:0000313" key="1">
    <source>
        <dbReference type="EMBL" id="MBE9024028.1"/>
    </source>
</evidence>
<dbReference type="RefSeq" id="WP_193918077.1">
    <property type="nucleotide sequence ID" value="NZ_JADEXS020000001.1"/>
</dbReference>
<dbReference type="EMBL" id="JADEXS010000221">
    <property type="protein sequence ID" value="MBE9024028.1"/>
    <property type="molecule type" value="Genomic_DNA"/>
</dbReference>
<protein>
    <submittedName>
        <fullName evidence="1">PEP-CTERM sorting domain-containing protein</fullName>
    </submittedName>
</protein>
<reference evidence="1" key="1">
    <citation type="submission" date="2020-10" db="EMBL/GenBank/DDBJ databases">
        <authorList>
            <person name="Castelo-Branco R."/>
            <person name="Eusebio N."/>
            <person name="Adriana R."/>
            <person name="Vieira A."/>
            <person name="Brugerolle De Fraissinette N."/>
            <person name="Rezende De Castro R."/>
            <person name="Schneider M.P."/>
            <person name="Vasconcelos V."/>
            <person name="Leao P.N."/>
        </authorList>
    </citation>
    <scope>NUCLEOTIDE SEQUENCE</scope>
    <source>
        <strain evidence="1">LEGE 12446</strain>
    </source>
</reference>
<organism evidence="1 2">
    <name type="scientific">Desmonostoc muscorum LEGE 12446</name>
    <dbReference type="NCBI Taxonomy" id="1828758"/>
    <lineage>
        <taxon>Bacteria</taxon>
        <taxon>Bacillati</taxon>
        <taxon>Cyanobacteriota</taxon>
        <taxon>Cyanophyceae</taxon>
        <taxon>Nostocales</taxon>
        <taxon>Nostocaceae</taxon>
        <taxon>Desmonostoc</taxon>
    </lineage>
</organism>
<sequence>MNISTFIKHSTFKLSLVSFASLGGLAITTTSALAVGLNLGSWQQFGDVITSGGGANLSTASLEFPDDAPASAGAFNYSGIAAGEAGFFPDLQDFLGLSDPSALDIEGFAFEGSAIKNTITVAAGDALSFDWNFRTNETVNKDFAFLLVDNTVIKLADFTDATQADSPFLQQTGIRSYTFSTPGTYSVALGVVDVDDYGITSALEVKNAAIKRVPEPATFLGALTVFAYGIAMRRRCREKTVASNTAF</sequence>
<dbReference type="AlphaFoldDB" id="A0A8J7AC70"/>
<comment type="caution">
    <text evidence="1">The sequence shown here is derived from an EMBL/GenBank/DDBJ whole genome shotgun (WGS) entry which is preliminary data.</text>
</comment>
<evidence type="ECO:0000313" key="2">
    <source>
        <dbReference type="Proteomes" id="UP000622533"/>
    </source>
</evidence>
<proteinExistence type="predicted"/>
<gene>
    <name evidence="1" type="ORF">IQ276_16815</name>
</gene>
<dbReference type="Proteomes" id="UP000622533">
    <property type="component" value="Unassembled WGS sequence"/>
</dbReference>
<keyword evidence="2" id="KW-1185">Reference proteome</keyword>
<accession>A0A8J7AC70</accession>
<name>A0A8J7AC70_DESMC</name>